<dbReference type="Pfam" id="PF10262">
    <property type="entry name" value="Rdx"/>
    <property type="match status" value="1"/>
</dbReference>
<keyword evidence="1" id="KW-0676">Redox-active center</keyword>
<dbReference type="NCBIfam" id="TIGR02174">
    <property type="entry name" value="CXXU_selWTH"/>
    <property type="match status" value="1"/>
</dbReference>
<evidence type="ECO:0000313" key="3">
    <source>
        <dbReference type="Proteomes" id="UP000005204"/>
    </source>
</evidence>
<dbReference type="Proteomes" id="UP000005204">
    <property type="component" value="Unassembled WGS sequence"/>
</dbReference>
<evidence type="ECO:0008006" key="4">
    <source>
        <dbReference type="Google" id="ProtNLM"/>
    </source>
</evidence>
<reference evidence="3" key="1">
    <citation type="journal article" date="2008" name="Insect Biochem. Mol. Biol.">
        <title>The genome of a lepidopteran model insect, the silkworm Bombyx mori.</title>
        <authorList>
            <consortium name="International Silkworm Genome Consortium"/>
        </authorList>
    </citation>
    <scope>NUCLEOTIDE SEQUENCE [LARGE SCALE GENOMIC DNA]</scope>
    <source>
        <strain evidence="3">p50T</strain>
    </source>
</reference>
<dbReference type="EnsemblMetazoa" id="XM_012688588.3">
    <property type="protein sequence ID" value="XP_012544042.2"/>
    <property type="gene ID" value="LOC101744166"/>
</dbReference>
<reference evidence="2" key="2">
    <citation type="submission" date="2022-06" db="UniProtKB">
        <authorList>
            <consortium name="EnsemblMetazoa"/>
        </authorList>
    </citation>
    <scope>IDENTIFICATION</scope>
    <source>
        <strain evidence="2">p50T (Dazao)</strain>
    </source>
</reference>
<keyword evidence="3" id="KW-1185">Reference proteome</keyword>
<evidence type="ECO:0000313" key="2">
    <source>
        <dbReference type="EnsemblMetazoa" id="XP_012544042.2"/>
    </source>
</evidence>
<dbReference type="SUPFAM" id="SSF52833">
    <property type="entry name" value="Thioredoxin-like"/>
    <property type="match status" value="1"/>
</dbReference>
<evidence type="ECO:0000256" key="1">
    <source>
        <dbReference type="ARBA" id="ARBA00023284"/>
    </source>
</evidence>
<dbReference type="InterPro" id="IPR011893">
    <property type="entry name" value="Selenoprotein_Rdx-typ"/>
</dbReference>
<name>A0A8R2C4X1_BOMMO</name>
<protein>
    <recommendedName>
        <fullName evidence="4">Migration and invasion enhancer 1</fullName>
    </recommendedName>
</protein>
<sequence length="104" mass="11426">MTGNEEKSFIPKVHVEYCGACDYGGHCLALAQIIRNDTPSAMVLCKRGRQGSFEVVVNDKLIYSKLKTMALPDYGEVAQVVHDVSKGQEPREIKGEQPINCAIS</sequence>
<organism evidence="2 3">
    <name type="scientific">Bombyx mori</name>
    <name type="common">Silk moth</name>
    <dbReference type="NCBI Taxonomy" id="7091"/>
    <lineage>
        <taxon>Eukaryota</taxon>
        <taxon>Metazoa</taxon>
        <taxon>Ecdysozoa</taxon>
        <taxon>Arthropoda</taxon>
        <taxon>Hexapoda</taxon>
        <taxon>Insecta</taxon>
        <taxon>Pterygota</taxon>
        <taxon>Neoptera</taxon>
        <taxon>Endopterygota</taxon>
        <taxon>Lepidoptera</taxon>
        <taxon>Glossata</taxon>
        <taxon>Ditrysia</taxon>
        <taxon>Bombycoidea</taxon>
        <taxon>Bombycidae</taxon>
        <taxon>Bombycinae</taxon>
        <taxon>Bombyx</taxon>
    </lineage>
</organism>
<dbReference type="AlphaFoldDB" id="A0A8R2C4X1"/>
<accession>A0A8R2C4X1</accession>
<dbReference type="Gene3D" id="3.40.30.10">
    <property type="entry name" value="Glutaredoxin"/>
    <property type="match status" value="1"/>
</dbReference>
<proteinExistence type="predicted"/>
<dbReference type="InterPro" id="IPR036249">
    <property type="entry name" value="Thioredoxin-like_sf"/>
</dbReference>